<dbReference type="SUPFAM" id="SSF144232">
    <property type="entry name" value="HIT/MYND zinc finger-like"/>
    <property type="match status" value="1"/>
</dbReference>
<dbReference type="PROSITE" id="PS01360">
    <property type="entry name" value="ZF_MYND_1"/>
    <property type="match status" value="1"/>
</dbReference>
<keyword evidence="1" id="KW-0479">Metal-binding</keyword>
<evidence type="ECO:0000256" key="1">
    <source>
        <dbReference type="ARBA" id="ARBA00022723"/>
    </source>
</evidence>
<feature type="domain" description="MYND-type" evidence="6">
    <location>
        <begin position="34"/>
        <end position="81"/>
    </location>
</feature>
<name>A0AAD9D6Z2_9STRA</name>
<dbReference type="EMBL" id="JATAAI010000035">
    <property type="protein sequence ID" value="KAK1735088.1"/>
    <property type="molecule type" value="Genomic_DNA"/>
</dbReference>
<sequence>MTTNFTPDWRRPRRENDVIDASSSAYPFWWSYSCLVCGKPPPNASTSSKSHKRCARCKSAVYCSAECQKQDFTGGEHKANCRAIAKLWERKASIEDSFWESKTIKSTNPFDDAEMYHEYPTVGKFWHDQPQSTLEKSTVNYAVTLLQLIQLLGRGESWRVSKMQSSNNKQSTTTRRRGKGNPLARELAIDLAFQLLYLDRTDTRVRLLIPSLLLEGDYYQEAYDYLKYWLQAETSMMIMDLALMGDEEVEEEQTILFLGMKGEDMFESPEEWMDGEMIYPSIGMVFELAFLKCALLCSLKSGLCSSIELDGIAEKYTAVGEEELQRQVEVLLSLVHKWNPNLLPNLAEHYTFRDGASSDKNTSVVEEGDFEVATPPGLDVLLNKQPPGFELQYKMGNPGGQTLDEAVAIWQRDMILWHVVDPMAMEYLSNFSSKLQENLVSVESLKGVTQNGSSSSSSPSCNIELQDNEENANKRKEAEELVKRLKEENPDRTMDQIMMHPEMAQLMIKHLHREK</sequence>
<feature type="region of interest" description="Disordered" evidence="5">
    <location>
        <begin position="448"/>
        <end position="477"/>
    </location>
</feature>
<protein>
    <recommendedName>
        <fullName evidence="6">MYND-type domain-containing protein</fullName>
    </recommendedName>
</protein>
<dbReference type="GO" id="GO:0008270">
    <property type="term" value="F:zinc ion binding"/>
    <property type="evidence" value="ECO:0007669"/>
    <property type="project" value="UniProtKB-KW"/>
</dbReference>
<evidence type="ECO:0000256" key="4">
    <source>
        <dbReference type="PROSITE-ProRule" id="PRU00134"/>
    </source>
</evidence>
<evidence type="ECO:0000256" key="5">
    <source>
        <dbReference type="SAM" id="MobiDB-lite"/>
    </source>
</evidence>
<evidence type="ECO:0000259" key="6">
    <source>
        <dbReference type="PROSITE" id="PS50865"/>
    </source>
</evidence>
<dbReference type="Pfam" id="PF01753">
    <property type="entry name" value="zf-MYND"/>
    <property type="match status" value="1"/>
</dbReference>
<dbReference type="InterPro" id="IPR002893">
    <property type="entry name" value="Znf_MYND"/>
</dbReference>
<dbReference type="PROSITE" id="PS50865">
    <property type="entry name" value="ZF_MYND_2"/>
    <property type="match status" value="1"/>
</dbReference>
<dbReference type="AlphaFoldDB" id="A0AAD9D6Z2"/>
<organism evidence="7 8">
    <name type="scientific">Skeletonema marinoi</name>
    <dbReference type="NCBI Taxonomy" id="267567"/>
    <lineage>
        <taxon>Eukaryota</taxon>
        <taxon>Sar</taxon>
        <taxon>Stramenopiles</taxon>
        <taxon>Ochrophyta</taxon>
        <taxon>Bacillariophyta</taxon>
        <taxon>Coscinodiscophyceae</taxon>
        <taxon>Thalassiosirophycidae</taxon>
        <taxon>Thalassiosirales</taxon>
        <taxon>Skeletonemataceae</taxon>
        <taxon>Skeletonema</taxon>
        <taxon>Skeletonema marinoi-dohrnii complex</taxon>
    </lineage>
</organism>
<evidence type="ECO:0000313" key="8">
    <source>
        <dbReference type="Proteomes" id="UP001224775"/>
    </source>
</evidence>
<evidence type="ECO:0000256" key="3">
    <source>
        <dbReference type="ARBA" id="ARBA00022833"/>
    </source>
</evidence>
<keyword evidence="3" id="KW-0862">Zinc</keyword>
<keyword evidence="8" id="KW-1185">Reference proteome</keyword>
<evidence type="ECO:0000256" key="2">
    <source>
        <dbReference type="ARBA" id="ARBA00022771"/>
    </source>
</evidence>
<feature type="compositionally biased region" description="Polar residues" evidence="5">
    <location>
        <begin position="162"/>
        <end position="173"/>
    </location>
</feature>
<comment type="caution">
    <text evidence="7">The sequence shown here is derived from an EMBL/GenBank/DDBJ whole genome shotgun (WGS) entry which is preliminary data.</text>
</comment>
<reference evidence="7" key="1">
    <citation type="submission" date="2023-06" db="EMBL/GenBank/DDBJ databases">
        <title>Survivors Of The Sea: Transcriptome response of Skeletonema marinoi to long-term dormancy.</title>
        <authorList>
            <person name="Pinder M.I.M."/>
            <person name="Kourtchenko O."/>
            <person name="Robertson E.K."/>
            <person name="Larsson T."/>
            <person name="Maumus F."/>
            <person name="Osuna-Cruz C.M."/>
            <person name="Vancaester E."/>
            <person name="Stenow R."/>
            <person name="Vandepoele K."/>
            <person name="Ploug H."/>
            <person name="Bruchert V."/>
            <person name="Godhe A."/>
            <person name="Topel M."/>
        </authorList>
    </citation>
    <scope>NUCLEOTIDE SEQUENCE</scope>
    <source>
        <strain evidence="7">R05AC</strain>
    </source>
</reference>
<gene>
    <name evidence="7" type="ORF">QTG54_014154</name>
</gene>
<feature type="region of interest" description="Disordered" evidence="5">
    <location>
        <begin position="160"/>
        <end position="181"/>
    </location>
</feature>
<dbReference type="Proteomes" id="UP001224775">
    <property type="component" value="Unassembled WGS sequence"/>
</dbReference>
<accession>A0AAD9D6Z2</accession>
<evidence type="ECO:0000313" key="7">
    <source>
        <dbReference type="EMBL" id="KAK1735088.1"/>
    </source>
</evidence>
<proteinExistence type="predicted"/>
<keyword evidence="2 4" id="KW-0863">Zinc-finger</keyword>
<dbReference type="Gene3D" id="6.10.140.2220">
    <property type="match status" value="1"/>
</dbReference>